<dbReference type="OrthoDB" id="6509636at2759"/>
<keyword evidence="1" id="KW-1133">Transmembrane helix</keyword>
<dbReference type="InterPro" id="IPR042099">
    <property type="entry name" value="ANL_N_sf"/>
</dbReference>
<dbReference type="GO" id="GO:0016405">
    <property type="term" value="F:CoA-ligase activity"/>
    <property type="evidence" value="ECO:0007669"/>
    <property type="project" value="TreeGrafter"/>
</dbReference>
<evidence type="ECO:0000313" key="4">
    <source>
        <dbReference type="EMBL" id="GJE87558.1"/>
    </source>
</evidence>
<comment type="caution">
    <text evidence="4">The sequence shown here is derived from an EMBL/GenBank/DDBJ whole genome shotgun (WGS) entry which is preliminary data.</text>
</comment>
<dbReference type="InterPro" id="IPR000873">
    <property type="entry name" value="AMP-dep_synth/lig_dom"/>
</dbReference>
<evidence type="ECO:0000259" key="2">
    <source>
        <dbReference type="Pfam" id="PF00501"/>
    </source>
</evidence>
<keyword evidence="1" id="KW-0472">Membrane</keyword>
<feature type="domain" description="AMP-binding enzyme C-terminal" evidence="3">
    <location>
        <begin position="474"/>
        <end position="561"/>
    </location>
</feature>
<keyword evidence="5" id="KW-1185">Reference proteome</keyword>
<dbReference type="Gene3D" id="3.40.50.12780">
    <property type="entry name" value="N-terminal domain of ligase-like"/>
    <property type="match status" value="1"/>
</dbReference>
<dbReference type="Gene3D" id="3.30.300.30">
    <property type="match status" value="1"/>
</dbReference>
<name>A0A9P3G207_9APHY</name>
<dbReference type="Pfam" id="PF00501">
    <property type="entry name" value="AMP-binding"/>
    <property type="match status" value="1"/>
</dbReference>
<gene>
    <name evidence="4" type="ORF">PsYK624_036410</name>
</gene>
<dbReference type="InterPro" id="IPR025110">
    <property type="entry name" value="AMP-bd_C"/>
</dbReference>
<dbReference type="AlphaFoldDB" id="A0A9P3G207"/>
<keyword evidence="4" id="KW-0436">Ligase</keyword>
<dbReference type="PANTHER" id="PTHR24096">
    <property type="entry name" value="LONG-CHAIN-FATTY-ACID--COA LIGASE"/>
    <property type="match status" value="1"/>
</dbReference>
<evidence type="ECO:0000256" key="1">
    <source>
        <dbReference type="SAM" id="Phobius"/>
    </source>
</evidence>
<feature type="transmembrane region" description="Helical" evidence="1">
    <location>
        <begin position="258"/>
        <end position="280"/>
    </location>
</feature>
<dbReference type="CDD" id="cd05911">
    <property type="entry name" value="Firefly_Luc_like"/>
    <property type="match status" value="1"/>
</dbReference>
<evidence type="ECO:0000259" key="3">
    <source>
        <dbReference type="Pfam" id="PF13193"/>
    </source>
</evidence>
<dbReference type="InterPro" id="IPR020845">
    <property type="entry name" value="AMP-binding_CS"/>
</dbReference>
<keyword evidence="1" id="KW-0812">Transmembrane</keyword>
<reference evidence="4 5" key="1">
    <citation type="submission" date="2021-08" db="EMBL/GenBank/DDBJ databases">
        <title>Draft Genome Sequence of Phanerochaete sordida strain YK-624.</title>
        <authorList>
            <person name="Mori T."/>
            <person name="Dohra H."/>
            <person name="Suzuki T."/>
            <person name="Kawagishi H."/>
            <person name="Hirai H."/>
        </authorList>
    </citation>
    <scope>NUCLEOTIDE SEQUENCE [LARGE SCALE GENOMIC DNA]</scope>
    <source>
        <strain evidence="4 5">YK-624</strain>
    </source>
</reference>
<dbReference type="EMBL" id="BPQB01000007">
    <property type="protein sequence ID" value="GJE87558.1"/>
    <property type="molecule type" value="Genomic_DNA"/>
</dbReference>
<accession>A0A9P3G207</accession>
<dbReference type="PROSITE" id="PS00455">
    <property type="entry name" value="AMP_BINDING"/>
    <property type="match status" value="1"/>
</dbReference>
<dbReference type="InterPro" id="IPR045851">
    <property type="entry name" value="AMP-bd_C_sf"/>
</dbReference>
<sequence>MSDKVTEFVVPFGTLPHIPDDVTLPQFILDSWHPTRPVNKHGNPVLIEESTGRGVHLSEVRARTFGLANEMKARWNIGEGQVLCIFSSNHVDYPIAVWATHRLGGIVTTANPNYTADELLYQLDLTKASVVFTFSGSIAVAEDACRQAGISADRIAILDSPEGYTGPYPTLETLIQEGLSKHPQFVERRLEPGEGKTKLALLNFSSGTTGRPKAVAIPHYAVLANVIQMAYYGQANENYGTATRYRPGQVVLAVLPFYHIYGLIVVMHFYIFAGFSLVVMPRFTLEGMLNNVQRYRINHLLLVPPMIVLLAKNPIVKKYDLTSVTMCMSGAAPLSAEVTRQFCERLPNSAIGQGYGMTELATTITFPRIDMHIATMGSGGQLLQGNVCRVLKPDGTYATYNEPGELLIKGPTVALCYLNNEQATKETFLYFDGKPDRWVRTGDEVMFNERAEIFVLDRLKEIMKVRGFQVAPAELEGHLLEHPDVGDACVVGVPDEYSGELPLAFIVPSHDAQERIKQDPAETDKIKLALMKHVTDHKVHYKKLAGGVYFVDSIPKNPSGKLLRRFLRDKARELKAQQATVEKARL</sequence>
<proteinExistence type="predicted"/>
<dbReference type="Pfam" id="PF13193">
    <property type="entry name" value="AMP-binding_C"/>
    <property type="match status" value="1"/>
</dbReference>
<protein>
    <submittedName>
        <fullName evidence="4">Amp dependent CoA ligase</fullName>
    </submittedName>
</protein>
<feature type="domain" description="AMP-dependent synthetase/ligase" evidence="2">
    <location>
        <begin position="51"/>
        <end position="418"/>
    </location>
</feature>
<dbReference type="SUPFAM" id="SSF56801">
    <property type="entry name" value="Acetyl-CoA synthetase-like"/>
    <property type="match status" value="1"/>
</dbReference>
<organism evidence="4 5">
    <name type="scientific">Phanerochaete sordida</name>
    <dbReference type="NCBI Taxonomy" id="48140"/>
    <lineage>
        <taxon>Eukaryota</taxon>
        <taxon>Fungi</taxon>
        <taxon>Dikarya</taxon>
        <taxon>Basidiomycota</taxon>
        <taxon>Agaricomycotina</taxon>
        <taxon>Agaricomycetes</taxon>
        <taxon>Polyporales</taxon>
        <taxon>Phanerochaetaceae</taxon>
        <taxon>Phanerochaete</taxon>
    </lineage>
</organism>
<dbReference type="Proteomes" id="UP000703269">
    <property type="component" value="Unassembled WGS sequence"/>
</dbReference>
<dbReference type="PANTHER" id="PTHR24096:SF422">
    <property type="entry name" value="BCDNA.GH02901"/>
    <property type="match status" value="1"/>
</dbReference>
<evidence type="ECO:0000313" key="5">
    <source>
        <dbReference type="Proteomes" id="UP000703269"/>
    </source>
</evidence>